<dbReference type="AlphaFoldDB" id="A0A0A9H2F4"/>
<proteinExistence type="predicted"/>
<sequence>MKIARCSLRNASIWKRANALVYVSTRANCQLRLSLKITWVLIYIWSQILKIIAASSTSECHLLPSTLTKPSRNLAWTFARMRGDARSLGKIVAQMSSVVPKFDMLLSKVSVYNLDDTIQ</sequence>
<dbReference type="EMBL" id="GBRH01168885">
    <property type="protein sequence ID" value="JAE29011.1"/>
    <property type="molecule type" value="Transcribed_RNA"/>
</dbReference>
<evidence type="ECO:0000313" key="1">
    <source>
        <dbReference type="EMBL" id="JAE29011.1"/>
    </source>
</evidence>
<accession>A0A0A9H2F4</accession>
<name>A0A0A9H2F4_ARUDO</name>
<organism evidence="1">
    <name type="scientific">Arundo donax</name>
    <name type="common">Giant reed</name>
    <name type="synonym">Donax arundinaceus</name>
    <dbReference type="NCBI Taxonomy" id="35708"/>
    <lineage>
        <taxon>Eukaryota</taxon>
        <taxon>Viridiplantae</taxon>
        <taxon>Streptophyta</taxon>
        <taxon>Embryophyta</taxon>
        <taxon>Tracheophyta</taxon>
        <taxon>Spermatophyta</taxon>
        <taxon>Magnoliopsida</taxon>
        <taxon>Liliopsida</taxon>
        <taxon>Poales</taxon>
        <taxon>Poaceae</taxon>
        <taxon>PACMAD clade</taxon>
        <taxon>Arundinoideae</taxon>
        <taxon>Arundineae</taxon>
        <taxon>Arundo</taxon>
    </lineage>
</organism>
<reference evidence="1" key="2">
    <citation type="journal article" date="2015" name="Data Brief">
        <title>Shoot transcriptome of the giant reed, Arundo donax.</title>
        <authorList>
            <person name="Barrero R.A."/>
            <person name="Guerrero F.D."/>
            <person name="Moolhuijzen P."/>
            <person name="Goolsby J.A."/>
            <person name="Tidwell J."/>
            <person name="Bellgard S.E."/>
            <person name="Bellgard M.I."/>
        </authorList>
    </citation>
    <scope>NUCLEOTIDE SEQUENCE</scope>
    <source>
        <tissue evidence="1">Shoot tissue taken approximately 20 cm above the soil surface</tissue>
    </source>
</reference>
<reference evidence="1" key="1">
    <citation type="submission" date="2014-09" db="EMBL/GenBank/DDBJ databases">
        <authorList>
            <person name="Magalhaes I.L.F."/>
            <person name="Oliveira U."/>
            <person name="Santos F.R."/>
            <person name="Vidigal T.H.D.A."/>
            <person name="Brescovit A.D."/>
            <person name="Santos A.J."/>
        </authorList>
    </citation>
    <scope>NUCLEOTIDE SEQUENCE</scope>
    <source>
        <tissue evidence="1">Shoot tissue taken approximately 20 cm above the soil surface</tissue>
    </source>
</reference>
<protein>
    <submittedName>
        <fullName evidence="1">Uncharacterized protein</fullName>
    </submittedName>
</protein>